<dbReference type="Proteomes" id="UP000219612">
    <property type="component" value="Unassembled WGS sequence"/>
</dbReference>
<dbReference type="AlphaFoldDB" id="A0A285KXD9"/>
<name>A0A285KXD9_9ACTN</name>
<proteinExistence type="inferred from homology"/>
<evidence type="ECO:0000256" key="1">
    <source>
        <dbReference type="ARBA" id="ARBA00022596"/>
    </source>
</evidence>
<dbReference type="HAMAP" id="MF_01074">
    <property type="entry name" value="LarC"/>
    <property type="match status" value="1"/>
</dbReference>
<dbReference type="Pfam" id="PF01969">
    <property type="entry name" value="Ni_insertion"/>
    <property type="match status" value="1"/>
</dbReference>
<dbReference type="GO" id="GO:0016151">
    <property type="term" value="F:nickel cation binding"/>
    <property type="evidence" value="ECO:0007669"/>
    <property type="project" value="UniProtKB-UniRule"/>
</dbReference>
<dbReference type="GO" id="GO:0016829">
    <property type="term" value="F:lyase activity"/>
    <property type="evidence" value="ECO:0007669"/>
    <property type="project" value="UniProtKB-UniRule"/>
</dbReference>
<evidence type="ECO:0000313" key="4">
    <source>
        <dbReference type="Proteomes" id="UP000219612"/>
    </source>
</evidence>
<evidence type="ECO:0000313" key="3">
    <source>
        <dbReference type="EMBL" id="SNY76026.1"/>
    </source>
</evidence>
<accession>A0A285KXD9</accession>
<reference evidence="3 4" key="1">
    <citation type="submission" date="2017-09" db="EMBL/GenBank/DDBJ databases">
        <authorList>
            <person name="Ehlers B."/>
            <person name="Leendertz F.H."/>
        </authorList>
    </citation>
    <scope>NUCLEOTIDE SEQUENCE [LARGE SCALE GENOMIC DNA]</scope>
    <source>
        <strain evidence="3 4">CGMCC 4.6857</strain>
    </source>
</reference>
<evidence type="ECO:0000256" key="2">
    <source>
        <dbReference type="HAMAP-Rule" id="MF_01074"/>
    </source>
</evidence>
<dbReference type="NCBIfam" id="TIGR00299">
    <property type="entry name" value="nickel pincer cofactor biosynthesis protein LarC"/>
    <property type="match status" value="1"/>
</dbReference>
<dbReference type="InterPro" id="IPR002822">
    <property type="entry name" value="Ni_insertion"/>
</dbReference>
<keyword evidence="2" id="KW-0456">Lyase</keyword>
<dbReference type="OrthoDB" id="9765625at2"/>
<keyword evidence="4" id="KW-1185">Reference proteome</keyword>
<protein>
    <recommendedName>
        <fullName evidence="2">Pyridinium-3,5-bisthiocarboxylic acid mononucleotide nickel insertion protein</fullName>
        <shortName evidence="2">P2TMN nickel insertion protein</shortName>
        <ecNumber evidence="2">4.99.1.12</ecNumber>
    </recommendedName>
    <alternativeName>
        <fullName evidence="2">Nickel-pincer cofactor biosynthesis protein LarC</fullName>
    </alternativeName>
</protein>
<dbReference type="Gene3D" id="3.30.70.1380">
    <property type="entry name" value="Transcriptional regulatory protein pf0864 domain like"/>
    <property type="match status" value="1"/>
</dbReference>
<sequence length="412" mass="41856">MRHAWIDASAGVAGDMLLAALHDAGAGLEALRAAVEAVVPGSVEISVRTVSRAGLRALKADVRPVAGDLPHRAWRGIRDMLAVADLRPGVRDRAVAVFGRLAEAEAAVHGVAADEVHFHEVGALDSIADVVGVCAALDDLDVSTVSAGEVALGSGRVRTAHGELPVPAPAVAELSRGWRVRSGGPGELATPTGMAVIRALAGRCEDLPPMSPVAIGVGAGGRDTPGRPNVVRVFVGAVDPVAAAQPAVLLEANVDDLDPRLWPGVIEGLMAAGASDAWLVPILMKKGRPAQTLSVLCEPSAVGALRARIFRDTSTLGVRESPRAKTALPRLFVAVEVGGVAVPIKVGHLDGVIVQVMPEFADVAALAARQGRPERAVLQEALAAAAASGLAVGALLPTGLEPGPRSGGSGGE</sequence>
<gene>
    <name evidence="2" type="primary">larC</name>
    <name evidence="3" type="ORF">SAMN05421748_16211</name>
</gene>
<dbReference type="EMBL" id="OBDY01000062">
    <property type="protein sequence ID" value="SNY76026.1"/>
    <property type="molecule type" value="Genomic_DNA"/>
</dbReference>
<organism evidence="3 4">
    <name type="scientific">Paractinoplanes atraurantiacus</name>
    <dbReference type="NCBI Taxonomy" id="1036182"/>
    <lineage>
        <taxon>Bacteria</taxon>
        <taxon>Bacillati</taxon>
        <taxon>Actinomycetota</taxon>
        <taxon>Actinomycetes</taxon>
        <taxon>Micromonosporales</taxon>
        <taxon>Micromonosporaceae</taxon>
        <taxon>Paractinoplanes</taxon>
    </lineage>
</organism>
<dbReference type="PANTHER" id="PTHR36566:SF1">
    <property type="entry name" value="PYRIDINIUM-3,5-BISTHIOCARBOXYLIC ACID MONONUCLEOTIDE NICKEL INSERTION PROTEIN"/>
    <property type="match status" value="1"/>
</dbReference>
<dbReference type="GO" id="GO:0051604">
    <property type="term" value="P:protein maturation"/>
    <property type="evidence" value="ECO:0007669"/>
    <property type="project" value="UniProtKB-UniRule"/>
</dbReference>
<keyword evidence="1 2" id="KW-0533">Nickel</keyword>
<dbReference type="RefSeq" id="WP_097329381.1">
    <property type="nucleotide sequence ID" value="NZ_OBDY01000062.1"/>
</dbReference>
<dbReference type="EC" id="4.99.1.12" evidence="2"/>
<comment type="catalytic activity">
    <reaction evidence="2">
        <text>Ni(II)-pyridinium-3,5-bisthiocarboxylate mononucleotide = pyridinium-3,5-bisthiocarboxylate mononucleotide + Ni(2+)</text>
        <dbReference type="Rhea" id="RHEA:54784"/>
        <dbReference type="ChEBI" id="CHEBI:49786"/>
        <dbReference type="ChEBI" id="CHEBI:137372"/>
        <dbReference type="ChEBI" id="CHEBI:137373"/>
        <dbReference type="EC" id="4.99.1.12"/>
    </reaction>
</comment>
<dbReference type="Gene3D" id="3.10.20.300">
    <property type="entry name" value="mk0293 like domain"/>
    <property type="match status" value="1"/>
</dbReference>
<comment type="function">
    <text evidence="2">Involved in the biosynthesis of a nickel-pincer cofactor ((SCS)Ni(II) pincer complex). Binds Ni(2+), and functions in nickel delivery to pyridinium-3,5-bisthiocarboxylic acid mononucleotide (P2TMN), to form the mature cofactor. Is thus probably required for the activation of nickel-pincer cofactor-dependent enzymes.</text>
</comment>
<dbReference type="PANTHER" id="PTHR36566">
    <property type="entry name" value="NICKEL INSERTION PROTEIN-RELATED"/>
    <property type="match status" value="1"/>
</dbReference>
<comment type="similarity">
    <text evidence="2">Belongs to the LarC family.</text>
</comment>